<sequence length="528" mass="59640">MRTSTLSHSQSYEIQQIANSTENNTDTSIMIEDFCVFTTIFAQLCEQRTAVPMSTSHSLLCNGTDNNHKIGPKIMAYEVFLGGSCNPTTWRSEIAIPTLQKLGITYYNPQVSQWGPELIAQEYEAKQTARVLLFVIDNQTRNTAGIIEAAQLAATRRESLVLVVYPYHQDQMILGEAISAQEYYDLTNGLLVLEYFMDNQRIPIFESVSGALNGISKILREAINVQDLKVEDGMRSMRIPTSKNEIDIITLHEIFTSIDTNDTGTVRLGDAWMALQSNIKCNVSLTELYKDIKKSDSYNNLVENSAREEDLIEQRINLEQFWTLANKWMQHVKYNGTTCESEIPSVWSILSKKASKFLRRAFVHPLNRLLDYTTLLGVDSEKRDLYIGVVGKDLLWLESSAVPLIKSMGLSLHRPCMSEYTMKTLPQELQRMKNSRLILLIMPQHSRGVAIAALAAYFIGLRAKLTLCIQLMPNECVVSGEQITEQATKDYNRGRMYLSDYATREGVPVFQNIAAALQHAIQLVQSSC</sequence>
<dbReference type="FunFam" id="3.40.50.450:FF:000017">
    <property type="entry name" value="Raw, isoform D"/>
    <property type="match status" value="1"/>
</dbReference>
<protein>
    <submittedName>
        <fullName evidence="1">Uncharacterized protein</fullName>
    </submittedName>
</protein>
<organism evidence="1 2">
    <name type="scientific">Microctonus hyperodae</name>
    <name type="common">Parasitoid wasp</name>
    <dbReference type="NCBI Taxonomy" id="165561"/>
    <lineage>
        <taxon>Eukaryota</taxon>
        <taxon>Metazoa</taxon>
        <taxon>Ecdysozoa</taxon>
        <taxon>Arthropoda</taxon>
        <taxon>Hexapoda</taxon>
        <taxon>Insecta</taxon>
        <taxon>Pterygota</taxon>
        <taxon>Neoptera</taxon>
        <taxon>Endopterygota</taxon>
        <taxon>Hymenoptera</taxon>
        <taxon>Apocrita</taxon>
        <taxon>Ichneumonoidea</taxon>
        <taxon>Braconidae</taxon>
        <taxon>Euphorinae</taxon>
        <taxon>Microctonus</taxon>
    </lineage>
</organism>
<proteinExistence type="predicted"/>
<dbReference type="PANTHER" id="PTHR36300:SF1">
    <property type="entry name" value="RAW, ISOFORM A"/>
    <property type="match status" value="1"/>
</dbReference>
<dbReference type="EMBL" id="JAQQBR010001832">
    <property type="protein sequence ID" value="KAK0167360.1"/>
    <property type="molecule type" value="Genomic_DNA"/>
</dbReference>
<dbReference type="PANTHER" id="PTHR36300">
    <property type="entry name" value="RAW, ISOFORM A"/>
    <property type="match status" value="1"/>
</dbReference>
<dbReference type="Pfam" id="PF15891">
    <property type="entry name" value="Nuc_deoxyri_tr2"/>
    <property type="match status" value="1"/>
</dbReference>
<dbReference type="Gene3D" id="3.40.50.450">
    <property type="match status" value="1"/>
</dbReference>
<evidence type="ECO:0000313" key="2">
    <source>
        <dbReference type="Proteomes" id="UP001168972"/>
    </source>
</evidence>
<dbReference type="InterPro" id="IPR039470">
    <property type="entry name" value="Nuc_deoxyri_tr2"/>
</dbReference>
<reference evidence="1" key="2">
    <citation type="submission" date="2023-03" db="EMBL/GenBank/DDBJ databases">
        <authorList>
            <person name="Inwood S.N."/>
            <person name="Skelly J.G."/>
            <person name="Guhlin J."/>
            <person name="Harrop T.W.R."/>
            <person name="Goldson S.G."/>
            <person name="Dearden P.K."/>
        </authorList>
    </citation>
    <scope>NUCLEOTIDE SEQUENCE</scope>
    <source>
        <strain evidence="1">Lincoln</strain>
        <tissue evidence="1">Whole body</tissue>
    </source>
</reference>
<accession>A0AA39FD78</accession>
<dbReference type="AlphaFoldDB" id="A0AA39FD78"/>
<dbReference type="Proteomes" id="UP001168972">
    <property type="component" value="Unassembled WGS sequence"/>
</dbReference>
<comment type="caution">
    <text evidence="1">The sequence shown here is derived from an EMBL/GenBank/DDBJ whole genome shotgun (WGS) entry which is preliminary data.</text>
</comment>
<reference evidence="1" key="1">
    <citation type="journal article" date="2023" name="bioRxiv">
        <title>Scaffold-level genome assemblies of two parasitoid biocontrol wasps reveal the parthenogenesis mechanism and an associated novel virus.</title>
        <authorList>
            <person name="Inwood S."/>
            <person name="Skelly J."/>
            <person name="Guhlin J."/>
            <person name="Harrop T."/>
            <person name="Goldson S."/>
            <person name="Dearden P."/>
        </authorList>
    </citation>
    <scope>NUCLEOTIDE SEQUENCE</scope>
    <source>
        <strain evidence="1">Lincoln</strain>
        <tissue evidence="1">Whole body</tissue>
    </source>
</reference>
<gene>
    <name evidence="1" type="ORF">PV327_004767</name>
</gene>
<evidence type="ECO:0000313" key="1">
    <source>
        <dbReference type="EMBL" id="KAK0167360.1"/>
    </source>
</evidence>
<name>A0AA39FD78_MICHY</name>
<keyword evidence="2" id="KW-1185">Reference proteome</keyword>
<dbReference type="GO" id="GO:0005886">
    <property type="term" value="C:plasma membrane"/>
    <property type="evidence" value="ECO:0007669"/>
    <property type="project" value="TreeGrafter"/>
</dbReference>